<feature type="region of interest" description="Disordered" evidence="1">
    <location>
        <begin position="244"/>
        <end position="288"/>
    </location>
</feature>
<dbReference type="GeneID" id="118427712"/>
<keyword evidence="2" id="KW-1133">Transmembrane helix</keyword>
<evidence type="ECO:0000313" key="5">
    <source>
        <dbReference type="Proteomes" id="UP000001554"/>
    </source>
</evidence>
<keyword evidence="2" id="KW-0472">Membrane</keyword>
<evidence type="ECO:0000256" key="2">
    <source>
        <dbReference type="SAM" id="Phobius"/>
    </source>
</evidence>
<keyword evidence="3" id="KW-0732">Signal</keyword>
<dbReference type="RefSeq" id="XP_035693516.1">
    <property type="nucleotide sequence ID" value="XM_035837623.1"/>
</dbReference>
<evidence type="ECO:0000256" key="3">
    <source>
        <dbReference type="SAM" id="SignalP"/>
    </source>
</evidence>
<evidence type="ECO:0000313" key="6">
    <source>
        <dbReference type="RefSeq" id="XP_035693516.1"/>
    </source>
</evidence>
<dbReference type="InterPro" id="IPR050111">
    <property type="entry name" value="C-type_lectin/snaclec_domain"/>
</dbReference>
<proteinExistence type="predicted"/>
<reference evidence="5" key="1">
    <citation type="journal article" date="2020" name="Nat. Ecol. Evol.">
        <title>Deeply conserved synteny resolves early events in vertebrate evolution.</title>
        <authorList>
            <person name="Simakov O."/>
            <person name="Marletaz F."/>
            <person name="Yue J.X."/>
            <person name="O'Connell B."/>
            <person name="Jenkins J."/>
            <person name="Brandt A."/>
            <person name="Calef R."/>
            <person name="Tung C.H."/>
            <person name="Huang T.K."/>
            <person name="Schmutz J."/>
            <person name="Satoh N."/>
            <person name="Yu J.K."/>
            <person name="Putnam N.H."/>
            <person name="Green R.E."/>
            <person name="Rokhsar D.S."/>
        </authorList>
    </citation>
    <scope>NUCLEOTIDE SEQUENCE [LARGE SCALE GENOMIC DNA]</scope>
    <source>
        <strain evidence="5">S238N-H82</strain>
    </source>
</reference>
<name>A0A9J7N6U0_BRAFL</name>
<dbReference type="Gene3D" id="3.10.100.10">
    <property type="entry name" value="Mannose-Binding Protein A, subunit A"/>
    <property type="match status" value="1"/>
</dbReference>
<dbReference type="SUPFAM" id="SSF56436">
    <property type="entry name" value="C-type lectin-like"/>
    <property type="match status" value="1"/>
</dbReference>
<feature type="region of interest" description="Disordered" evidence="1">
    <location>
        <begin position="29"/>
        <end position="68"/>
    </location>
</feature>
<dbReference type="KEGG" id="bfo:118427712"/>
<feature type="chain" id="PRO_5039926208" evidence="3">
    <location>
        <begin position="24"/>
        <end position="460"/>
    </location>
</feature>
<evidence type="ECO:0000259" key="4">
    <source>
        <dbReference type="PROSITE" id="PS50041"/>
    </source>
</evidence>
<dbReference type="Pfam" id="PF00059">
    <property type="entry name" value="Lectin_C"/>
    <property type="match status" value="1"/>
</dbReference>
<feature type="transmembrane region" description="Helical" evidence="2">
    <location>
        <begin position="136"/>
        <end position="160"/>
    </location>
</feature>
<gene>
    <name evidence="6" type="primary">LOC118427712</name>
</gene>
<dbReference type="SMART" id="SM00034">
    <property type="entry name" value="CLECT"/>
    <property type="match status" value="1"/>
</dbReference>
<feature type="signal peptide" evidence="3">
    <location>
        <begin position="1"/>
        <end position="23"/>
    </location>
</feature>
<dbReference type="InterPro" id="IPR016186">
    <property type="entry name" value="C-type_lectin-like/link_sf"/>
</dbReference>
<dbReference type="AlphaFoldDB" id="A0A9J7N6U0"/>
<accession>A0A9J7N6U0</accession>
<dbReference type="PANTHER" id="PTHR22803">
    <property type="entry name" value="MANNOSE, PHOSPHOLIPASE, LECTIN RECEPTOR RELATED"/>
    <property type="match status" value="1"/>
</dbReference>
<dbReference type="InterPro" id="IPR001304">
    <property type="entry name" value="C-type_lectin-like"/>
</dbReference>
<dbReference type="GO" id="GO:0038023">
    <property type="term" value="F:signaling receptor activity"/>
    <property type="evidence" value="ECO:0000318"/>
    <property type="project" value="GO_Central"/>
</dbReference>
<reference evidence="6" key="2">
    <citation type="submission" date="2025-08" db="UniProtKB">
        <authorList>
            <consortium name="RefSeq"/>
        </authorList>
    </citation>
    <scope>IDENTIFICATION</scope>
    <source>
        <strain evidence="6">S238N-H82</strain>
        <tissue evidence="6">Testes</tissue>
    </source>
</reference>
<dbReference type="OrthoDB" id="441660at2759"/>
<sequence>MILFLFSRSVTFVFCLLLKEKMAESNTKALPVKDQRKMETSTNEETGPVPDGAASGDHNAAASVGSGAPGGTDRHTCLNVGDHIVVFPGNESCSDDTYDKTADDDYTEPEEVRFGHKARERIVEMWNRAKSSRLCWIALGCGLTMVISIVTAAIMELHLLRGEKATESLKTTTATTSTVALPTDAMTLPTHIVALPTSAMIFPSTNVSLTTTTETLPATAMTLPSTAMTLPTAVVTLPTTTETLPTTTETLPTTTETLPTTTETLPTTTETLPTTTETLPTTTETMSTTTETFLATTKTLPPLRAYQQLSNRVQCETGWHKYDSHCYVFMEQEVSWTDGHNICMQNGAHLVSIRNFMENMFIRSLIPSGITKIVWIGLENVHKNKDWWTDGSRLSYTNWAPDEPNNDHVASWFEGENCGSMFSRTGKTFLFGLFGPVKERGQWNDADCDHLYPFICKKPM</sequence>
<protein>
    <submittedName>
        <fullName evidence="6">Aggrecan core protein-like isoform X1</fullName>
    </submittedName>
</protein>
<dbReference type="InterPro" id="IPR016187">
    <property type="entry name" value="CTDL_fold"/>
</dbReference>
<keyword evidence="5" id="KW-1185">Reference proteome</keyword>
<dbReference type="CDD" id="cd00037">
    <property type="entry name" value="CLECT"/>
    <property type="match status" value="1"/>
</dbReference>
<dbReference type="Proteomes" id="UP000001554">
    <property type="component" value="Chromosome 12"/>
</dbReference>
<dbReference type="PROSITE" id="PS50041">
    <property type="entry name" value="C_TYPE_LECTIN_2"/>
    <property type="match status" value="1"/>
</dbReference>
<feature type="domain" description="C-type lectin" evidence="4">
    <location>
        <begin position="322"/>
        <end position="457"/>
    </location>
</feature>
<keyword evidence="2" id="KW-0812">Transmembrane</keyword>
<organism evidence="5 6">
    <name type="scientific">Branchiostoma floridae</name>
    <name type="common">Florida lancelet</name>
    <name type="synonym">Amphioxus</name>
    <dbReference type="NCBI Taxonomy" id="7739"/>
    <lineage>
        <taxon>Eukaryota</taxon>
        <taxon>Metazoa</taxon>
        <taxon>Chordata</taxon>
        <taxon>Cephalochordata</taxon>
        <taxon>Leptocardii</taxon>
        <taxon>Amphioxiformes</taxon>
        <taxon>Branchiostomatidae</taxon>
        <taxon>Branchiostoma</taxon>
    </lineage>
</organism>
<evidence type="ECO:0000256" key="1">
    <source>
        <dbReference type="SAM" id="MobiDB-lite"/>
    </source>
</evidence>